<dbReference type="InterPro" id="IPR010131">
    <property type="entry name" value="MdtP/NodT-like"/>
</dbReference>
<reference evidence="1 2" key="1">
    <citation type="submission" date="2019-08" db="EMBL/GenBank/DDBJ databases">
        <title>100 year-old enigma solved: identification of Planctomyces bekefii, the type genus and species of the phylum Planctomycetes.</title>
        <authorList>
            <person name="Svetlana D.N."/>
            <person name="Overmann J."/>
        </authorList>
    </citation>
    <scope>NUCLEOTIDE SEQUENCE [LARGE SCALE GENOMIC DNA]</scope>
    <source>
        <strain evidence="1">Phe10_nw2017</strain>
    </source>
</reference>
<protein>
    <submittedName>
        <fullName evidence="1">Uncharacterized protein</fullName>
    </submittedName>
</protein>
<sequence length="420" mass="47723">MISNQRLENLTPDYLCSKKKNKLFQDLLNTNQGLQELAEKREASGDIANIDLLQIEMANLKIQNDMLSLNTELQTAKNSFNSLLNQALDTELELINPNSASTLWQALGVDLRADGNKLNPDLLARLHDLAITKRPELANSLIKTKLAQKEVELAYSQRIPNLSLTTGPDLVINDGASDDMGFFVTGNLALPFFNRNQGQIQSAKAFQKQIEQEQELLKRKITLEINNRTIEALNLDKQLNQIEKGIVEKSKIVIMMAGVFFIGLVKNLNGVICVHHDGRSAFEISFNGHDCFDKHHSHTDHQDQGLKDSLKNEVLRRNPLNKNIKDPLPEPRMNLGSGLENRQSRIFQWVLNNQDSCQDITIDYNLNTVFVLKKFFHLTTASIPIFLTQKITEPYSLKPVIRLFYERLCLKTLKTVILRL</sequence>
<dbReference type="AlphaFoldDB" id="A0A5C6M303"/>
<evidence type="ECO:0000313" key="2">
    <source>
        <dbReference type="Proteomes" id="UP000321083"/>
    </source>
</evidence>
<accession>A0A5C6M303</accession>
<name>A0A5C6M303_9PLAN</name>
<dbReference type="EMBL" id="SRHE01000559">
    <property type="protein sequence ID" value="TWW08667.1"/>
    <property type="molecule type" value="Genomic_DNA"/>
</dbReference>
<dbReference type="Gene3D" id="1.20.1600.10">
    <property type="entry name" value="Outer membrane efflux proteins (OEP)"/>
    <property type="match status" value="1"/>
</dbReference>
<organism evidence="1 2">
    <name type="scientific">Planctomyces bekefii</name>
    <dbReference type="NCBI Taxonomy" id="1653850"/>
    <lineage>
        <taxon>Bacteria</taxon>
        <taxon>Pseudomonadati</taxon>
        <taxon>Planctomycetota</taxon>
        <taxon>Planctomycetia</taxon>
        <taxon>Planctomycetales</taxon>
        <taxon>Planctomycetaceae</taxon>
        <taxon>Planctomyces</taxon>
    </lineage>
</organism>
<keyword evidence="2" id="KW-1185">Reference proteome</keyword>
<reference evidence="1 2" key="2">
    <citation type="submission" date="2019-08" db="EMBL/GenBank/DDBJ databases">
        <authorList>
            <person name="Henke P."/>
        </authorList>
    </citation>
    <scope>NUCLEOTIDE SEQUENCE [LARGE SCALE GENOMIC DNA]</scope>
    <source>
        <strain evidence="1">Phe10_nw2017</strain>
    </source>
</reference>
<dbReference type="SUPFAM" id="SSF56954">
    <property type="entry name" value="Outer membrane efflux proteins (OEP)"/>
    <property type="match status" value="1"/>
</dbReference>
<evidence type="ECO:0000313" key="1">
    <source>
        <dbReference type="EMBL" id="TWW08667.1"/>
    </source>
</evidence>
<dbReference type="Proteomes" id="UP000321083">
    <property type="component" value="Unassembled WGS sequence"/>
</dbReference>
<dbReference type="PANTHER" id="PTHR30203:SF24">
    <property type="entry name" value="BLR4935 PROTEIN"/>
    <property type="match status" value="1"/>
</dbReference>
<comment type="caution">
    <text evidence="1">The sequence shown here is derived from an EMBL/GenBank/DDBJ whole genome shotgun (WGS) entry which is preliminary data.</text>
</comment>
<gene>
    <name evidence="1" type="ORF">E3A20_22040</name>
</gene>
<proteinExistence type="predicted"/>
<dbReference type="GO" id="GO:0015562">
    <property type="term" value="F:efflux transmembrane transporter activity"/>
    <property type="evidence" value="ECO:0007669"/>
    <property type="project" value="InterPro"/>
</dbReference>
<dbReference type="PANTHER" id="PTHR30203">
    <property type="entry name" value="OUTER MEMBRANE CATION EFFLUX PROTEIN"/>
    <property type="match status" value="1"/>
</dbReference>